<dbReference type="EMBL" id="JAWDIU010000002">
    <property type="protein sequence ID" value="MDU0326865.1"/>
    <property type="molecule type" value="Genomic_DNA"/>
</dbReference>
<feature type="transmembrane region" description="Helical" evidence="2">
    <location>
        <begin position="121"/>
        <end position="141"/>
    </location>
</feature>
<sequence>MALQLALLALTQAVLVLQVLIARRSGGALGLLLIAQAVFWTLGFVVRPAFMVIAQPTERDLLADPRLALSGYASSTTEVIGVALAGFVAYLASLAVLIRVLPDHKNHPSFDSPTRQDSRALILLSGIVLWATGWVGRAALLTGAGGILQQLQPMAVTGSVLIILGLSRRKSHNLGVLVVMLCEVLWSFSFESKAALIIPALALLLRWTLQERTSLLQKYAPLIAIGIACGFFAIQSARGILTGEDVTAIQGAVGGGVAVAYLVGLLQRFDGFSSVTDAVFLNGTAWQSSGEYLGRLVTNLIPKFGAEQVATNGQIWTREVRTYSVPNQFLDVPIAAGPTAEGFAMWGVSGVIFLNAVMALLIILLARLIQSGNVFGVILGVSMTFNTGFFEIGLQGWTGQLNKSIQALIVATPFILNLWLAQGIARQQNAPSSNDDRQAAVARSSKGSS</sequence>
<feature type="transmembrane region" description="Helical" evidence="2">
    <location>
        <begin position="29"/>
        <end position="50"/>
    </location>
</feature>
<comment type="caution">
    <text evidence="3">The sequence shown here is derived from an EMBL/GenBank/DDBJ whole genome shotgun (WGS) entry which is preliminary data.</text>
</comment>
<accession>A0ABU3RVE7</accession>
<keyword evidence="2" id="KW-0812">Transmembrane</keyword>
<feature type="transmembrane region" description="Helical" evidence="2">
    <location>
        <begin position="147"/>
        <end position="167"/>
    </location>
</feature>
<feature type="transmembrane region" description="Helical" evidence="2">
    <location>
        <begin position="174"/>
        <end position="204"/>
    </location>
</feature>
<keyword evidence="2" id="KW-0472">Membrane</keyword>
<evidence type="ECO:0000256" key="2">
    <source>
        <dbReference type="SAM" id="Phobius"/>
    </source>
</evidence>
<evidence type="ECO:0008006" key="5">
    <source>
        <dbReference type="Google" id="ProtNLM"/>
    </source>
</evidence>
<evidence type="ECO:0000313" key="3">
    <source>
        <dbReference type="EMBL" id="MDU0326865.1"/>
    </source>
</evidence>
<feature type="transmembrane region" description="Helical" evidence="2">
    <location>
        <begin position="373"/>
        <end position="392"/>
    </location>
</feature>
<feature type="transmembrane region" description="Helical" evidence="2">
    <location>
        <begin position="404"/>
        <end position="421"/>
    </location>
</feature>
<proteinExistence type="predicted"/>
<feature type="transmembrane region" description="Helical" evidence="2">
    <location>
        <begin position="216"/>
        <end position="234"/>
    </location>
</feature>
<feature type="transmembrane region" description="Helical" evidence="2">
    <location>
        <begin position="79"/>
        <end position="101"/>
    </location>
</feature>
<dbReference type="Proteomes" id="UP001256673">
    <property type="component" value="Unassembled WGS sequence"/>
</dbReference>
<keyword evidence="2" id="KW-1133">Transmembrane helix</keyword>
<reference evidence="3 4" key="1">
    <citation type="submission" date="2023-09" db="EMBL/GenBank/DDBJ databases">
        <title>Microbacterium fusihabitans sp. nov., Microbacterium phycihabitans sp. nov., and Microbacterium cervinum sp. nov., isolated from dried seaweeds of beach.</title>
        <authorList>
            <person name="Lee S.D."/>
        </authorList>
    </citation>
    <scope>NUCLEOTIDE SEQUENCE [LARGE SCALE GENOMIC DNA]</scope>
    <source>
        <strain evidence="3 4">KSW2-21</strain>
    </source>
</reference>
<organism evidence="3 4">
    <name type="scientific">Microbacterium algihabitans</name>
    <dbReference type="NCBI Taxonomy" id="3075992"/>
    <lineage>
        <taxon>Bacteria</taxon>
        <taxon>Bacillati</taxon>
        <taxon>Actinomycetota</taxon>
        <taxon>Actinomycetes</taxon>
        <taxon>Micrococcales</taxon>
        <taxon>Microbacteriaceae</taxon>
        <taxon>Microbacterium</taxon>
    </lineage>
</organism>
<gene>
    <name evidence="3" type="ORF">RWH43_08875</name>
</gene>
<feature type="transmembrane region" description="Helical" evidence="2">
    <location>
        <begin position="6"/>
        <end position="22"/>
    </location>
</feature>
<keyword evidence="4" id="KW-1185">Reference proteome</keyword>
<evidence type="ECO:0000256" key="1">
    <source>
        <dbReference type="SAM" id="MobiDB-lite"/>
    </source>
</evidence>
<dbReference type="RefSeq" id="WP_316001266.1">
    <property type="nucleotide sequence ID" value="NZ_JAWDIU010000002.1"/>
</dbReference>
<evidence type="ECO:0000313" key="4">
    <source>
        <dbReference type="Proteomes" id="UP001256673"/>
    </source>
</evidence>
<feature type="region of interest" description="Disordered" evidence="1">
    <location>
        <begin position="429"/>
        <end position="449"/>
    </location>
</feature>
<protein>
    <recommendedName>
        <fullName evidence="5">O-antigen polysaccharide polymerase Wzy</fullName>
    </recommendedName>
</protein>
<feature type="transmembrane region" description="Helical" evidence="2">
    <location>
        <begin position="343"/>
        <end position="366"/>
    </location>
</feature>
<feature type="transmembrane region" description="Helical" evidence="2">
    <location>
        <begin position="246"/>
        <end position="266"/>
    </location>
</feature>
<name>A0ABU3RVE7_9MICO</name>